<dbReference type="NCBIfam" id="NF033573">
    <property type="entry name" value="transpos_IS200"/>
    <property type="match status" value="1"/>
</dbReference>
<evidence type="ECO:0000313" key="3">
    <source>
        <dbReference type="Proteomes" id="UP000664795"/>
    </source>
</evidence>
<dbReference type="InterPro" id="IPR036515">
    <property type="entry name" value="Transposase_17_sf"/>
</dbReference>
<dbReference type="RefSeq" id="WP_207337307.1">
    <property type="nucleotide sequence ID" value="NZ_JAFMYU010000019.1"/>
</dbReference>
<dbReference type="PANTHER" id="PTHR33360">
    <property type="entry name" value="TRANSPOSASE FOR INSERTION SEQUENCE ELEMENT IS200"/>
    <property type="match status" value="1"/>
</dbReference>
<name>A0A939K2I4_9BACT</name>
<dbReference type="InterPro" id="IPR002686">
    <property type="entry name" value="Transposase_17"/>
</dbReference>
<accession>A0A939K2I4</accession>
<dbReference type="AlphaFoldDB" id="A0A939K2I4"/>
<reference evidence="2 3" key="1">
    <citation type="submission" date="2021-03" db="EMBL/GenBank/DDBJ databases">
        <title>Fibrella sp. HMF5036 genome sequencing and assembly.</title>
        <authorList>
            <person name="Kang H."/>
            <person name="Kim H."/>
            <person name="Bae S."/>
            <person name="Joh K."/>
        </authorList>
    </citation>
    <scope>NUCLEOTIDE SEQUENCE [LARGE SCALE GENOMIC DNA]</scope>
    <source>
        <strain evidence="2 3">HMF5036</strain>
    </source>
</reference>
<dbReference type="SUPFAM" id="SSF143422">
    <property type="entry name" value="Transposase IS200-like"/>
    <property type="match status" value="1"/>
</dbReference>
<dbReference type="PANTHER" id="PTHR33360:SF2">
    <property type="entry name" value="TRANSPOSASE FOR INSERTION SEQUENCE ELEMENT IS200"/>
    <property type="match status" value="1"/>
</dbReference>
<proteinExistence type="predicted"/>
<feature type="domain" description="Transposase IS200-like" evidence="1">
    <location>
        <begin position="5"/>
        <end position="119"/>
    </location>
</feature>
<gene>
    <name evidence="2" type="primary">tnpA</name>
    <name evidence="2" type="ORF">J2I48_20185</name>
</gene>
<dbReference type="GO" id="GO:0006313">
    <property type="term" value="P:DNA transposition"/>
    <property type="evidence" value="ECO:0007669"/>
    <property type="project" value="InterPro"/>
</dbReference>
<comment type="caution">
    <text evidence="2">The sequence shown here is derived from an EMBL/GenBank/DDBJ whole genome shotgun (WGS) entry which is preliminary data.</text>
</comment>
<evidence type="ECO:0000313" key="2">
    <source>
        <dbReference type="EMBL" id="MBO0933340.1"/>
    </source>
</evidence>
<dbReference type="GO" id="GO:0003677">
    <property type="term" value="F:DNA binding"/>
    <property type="evidence" value="ECO:0007669"/>
    <property type="project" value="InterPro"/>
</dbReference>
<keyword evidence="3" id="KW-1185">Reference proteome</keyword>
<dbReference type="EMBL" id="JAFMYU010000019">
    <property type="protein sequence ID" value="MBO0933340.1"/>
    <property type="molecule type" value="Genomic_DNA"/>
</dbReference>
<sequence>MPNTYTQLYIQVVFAVKHRHGLIRPEWKEDLYRYMTGIIQKQGHKLIAINGMSDHVHVFIGFNPKQAVSELMQYLKMDSSKWINEKRLTSAQFEWQTGYGAFSYGHSQIDVVVKYIQNQEHHHRERTFLQEYKALLRKFDIPYDERYVFVSIQD</sequence>
<dbReference type="GO" id="GO:0004803">
    <property type="term" value="F:transposase activity"/>
    <property type="evidence" value="ECO:0007669"/>
    <property type="project" value="InterPro"/>
</dbReference>
<dbReference type="Proteomes" id="UP000664795">
    <property type="component" value="Unassembled WGS sequence"/>
</dbReference>
<protein>
    <submittedName>
        <fullName evidence="2">IS200/IS605 family transposase</fullName>
    </submittedName>
</protein>
<dbReference type="SMART" id="SM01321">
    <property type="entry name" value="Y1_Tnp"/>
    <property type="match status" value="1"/>
</dbReference>
<organism evidence="2 3">
    <name type="scientific">Fibrella aquatilis</name>
    <dbReference type="NCBI Taxonomy" id="2817059"/>
    <lineage>
        <taxon>Bacteria</taxon>
        <taxon>Pseudomonadati</taxon>
        <taxon>Bacteroidota</taxon>
        <taxon>Cytophagia</taxon>
        <taxon>Cytophagales</taxon>
        <taxon>Spirosomataceae</taxon>
        <taxon>Fibrella</taxon>
    </lineage>
</organism>
<dbReference type="Pfam" id="PF01797">
    <property type="entry name" value="Y1_Tnp"/>
    <property type="match status" value="1"/>
</dbReference>
<dbReference type="Gene3D" id="3.30.70.1290">
    <property type="entry name" value="Transposase IS200-like"/>
    <property type="match status" value="1"/>
</dbReference>
<evidence type="ECO:0000259" key="1">
    <source>
        <dbReference type="SMART" id="SM01321"/>
    </source>
</evidence>